<feature type="domain" description="Peptidase M48" evidence="14">
    <location>
        <begin position="252"/>
        <end position="497"/>
    </location>
</feature>
<feature type="transmembrane region" description="Helical" evidence="13">
    <location>
        <begin position="587"/>
        <end position="609"/>
    </location>
</feature>
<keyword evidence="9 13" id="KW-1133">Transmembrane helix</keyword>
<dbReference type="Proteomes" id="UP001526426">
    <property type="component" value="Unassembled WGS sequence"/>
</dbReference>
<feature type="region of interest" description="Disordered" evidence="12">
    <location>
        <begin position="100"/>
        <end position="124"/>
    </location>
</feature>
<dbReference type="InterPro" id="IPR001915">
    <property type="entry name" value="Peptidase_M48"/>
</dbReference>
<evidence type="ECO:0000256" key="3">
    <source>
        <dbReference type="ARBA" id="ARBA00022475"/>
    </source>
</evidence>
<name>A0ABT3L1E3_9CYAN</name>
<dbReference type="Pfam" id="PF01435">
    <property type="entry name" value="Peptidase_M48"/>
    <property type="match status" value="1"/>
</dbReference>
<sequence>MTSIPEPSLRAGTEAFREGNYEEAIAHLEGVCAVELDPTVLNSAQQALIVAYCKTERPAEAIARCKQLAQTPDLYPWAAQTLADLTQRYRKANAANFVPPDEQTAQPAASPSPPSPPLQRPLPVAYQTPPEAAPSVYVSGRTWRNGERAKRWKKLKSPRQWKFWLRQAITLALLLWLVNTSLMWVMEGINEVLWRLPVLRPLGLFYRNPWPVVCGVFLVVFVAAPWFLEILLQRLYKLEPLPLHRLAAQYPETAKVFQRLTRHYQVPTPKLALLPTGAPVAMTYGHLPRTACIVLSDALLEQLEDDELAALLAAQFRPIVSREGFLMSGAIAFLQIPFTLYWLIAQQGERWREKPPRHYPLVAIPLLQALCSLGTTVCYTFYWLWRLPLLYVSRQRQYYSDRFAAQFTGNPNALSRALLKMTIGIARQIEQRQFTTALLESFDLLMPISHRQALTLGSVPDTSPFSDLLRWDCTNPYRHWLALVNSHPLLGDRLYLLNRYANHWKLQPEVDLPTLIPPPKTPKDHWFKLKNSYTALPILQSAILSGLGFGLLARLILAAIGLLSDLLSPWVRLPLWRLIWFYNAQPVLINACILAAFSLSLIVWINGYFPDIRISPSREDPRLEDLIRPSHSVPPKSYPVRLKGQLMGRQGLQNQLLQDLMLKTDSGSIKLHFFSKLGPLGNLLPLAPHPSQFIGQMVTVSGWFRRGSTPWIDVDIIRTQSGQQTQSGYPVWVTILAVLSAMGAAYFIWQA</sequence>
<evidence type="ECO:0000313" key="16">
    <source>
        <dbReference type="Proteomes" id="UP001526426"/>
    </source>
</evidence>
<dbReference type="RefSeq" id="WP_265263001.1">
    <property type="nucleotide sequence ID" value="NZ_JAIHOM010000011.1"/>
</dbReference>
<feature type="transmembrane region" description="Helical" evidence="13">
    <location>
        <begin position="364"/>
        <end position="385"/>
    </location>
</feature>
<evidence type="ECO:0000256" key="1">
    <source>
        <dbReference type="ARBA" id="ARBA00001947"/>
    </source>
</evidence>
<keyword evidence="11 13" id="KW-0472">Membrane</keyword>
<feature type="transmembrane region" description="Helical" evidence="13">
    <location>
        <begin position="538"/>
        <end position="567"/>
    </location>
</feature>
<evidence type="ECO:0000256" key="4">
    <source>
        <dbReference type="ARBA" id="ARBA00022670"/>
    </source>
</evidence>
<evidence type="ECO:0000256" key="5">
    <source>
        <dbReference type="ARBA" id="ARBA00022692"/>
    </source>
</evidence>
<dbReference type="Gene3D" id="1.25.40.10">
    <property type="entry name" value="Tetratricopeptide repeat domain"/>
    <property type="match status" value="1"/>
</dbReference>
<organism evidence="15 16">
    <name type="scientific">Spirulina subsalsa FACHB-351</name>
    <dbReference type="NCBI Taxonomy" id="234711"/>
    <lineage>
        <taxon>Bacteria</taxon>
        <taxon>Bacillati</taxon>
        <taxon>Cyanobacteriota</taxon>
        <taxon>Cyanophyceae</taxon>
        <taxon>Spirulinales</taxon>
        <taxon>Spirulinaceae</taxon>
        <taxon>Spirulina</taxon>
    </lineage>
</organism>
<comment type="caution">
    <text evidence="15">The sequence shown here is derived from an EMBL/GenBank/DDBJ whole genome shotgun (WGS) entry which is preliminary data.</text>
</comment>
<dbReference type="PANTHER" id="PTHR43221">
    <property type="entry name" value="PROTEASE HTPX"/>
    <property type="match status" value="1"/>
</dbReference>
<evidence type="ECO:0000259" key="14">
    <source>
        <dbReference type="Pfam" id="PF01435"/>
    </source>
</evidence>
<feature type="transmembrane region" description="Helical" evidence="13">
    <location>
        <begin position="163"/>
        <end position="186"/>
    </location>
</feature>
<feature type="transmembrane region" description="Helical" evidence="13">
    <location>
        <begin position="325"/>
        <end position="344"/>
    </location>
</feature>
<evidence type="ECO:0000256" key="7">
    <source>
        <dbReference type="ARBA" id="ARBA00022801"/>
    </source>
</evidence>
<evidence type="ECO:0000256" key="10">
    <source>
        <dbReference type="ARBA" id="ARBA00023049"/>
    </source>
</evidence>
<dbReference type="SUPFAM" id="SSF48452">
    <property type="entry name" value="TPR-like"/>
    <property type="match status" value="1"/>
</dbReference>
<keyword evidence="5 13" id="KW-0812">Transmembrane</keyword>
<protein>
    <submittedName>
        <fullName evidence="15">M48 family metalloprotease</fullName>
        <ecNumber evidence="15">3.4.24.-</ecNumber>
    </submittedName>
</protein>
<dbReference type="PANTHER" id="PTHR43221:SF1">
    <property type="entry name" value="PROTEASE HTPX"/>
    <property type="match status" value="1"/>
</dbReference>
<accession>A0ABT3L1E3</accession>
<evidence type="ECO:0000256" key="12">
    <source>
        <dbReference type="SAM" id="MobiDB-lite"/>
    </source>
</evidence>
<keyword evidence="16" id="KW-1185">Reference proteome</keyword>
<keyword evidence="3" id="KW-1003">Cell membrane</keyword>
<dbReference type="Gene3D" id="3.30.2010.10">
    <property type="entry name" value="Metalloproteases ('zincins'), catalytic domain"/>
    <property type="match status" value="1"/>
</dbReference>
<evidence type="ECO:0000256" key="2">
    <source>
        <dbReference type="ARBA" id="ARBA00004651"/>
    </source>
</evidence>
<comment type="cofactor">
    <cofactor evidence="1">
        <name>Zn(2+)</name>
        <dbReference type="ChEBI" id="CHEBI:29105"/>
    </cofactor>
</comment>
<reference evidence="15 16" key="1">
    <citation type="submission" date="2021-08" db="EMBL/GenBank/DDBJ databases">
        <title>Draft genome sequence of Spirulina subsalsa with high tolerance to salinity and hype-accumulation of phycocyanin.</title>
        <authorList>
            <person name="Pei H."/>
            <person name="Jiang L."/>
        </authorList>
    </citation>
    <scope>NUCLEOTIDE SEQUENCE [LARGE SCALE GENOMIC DNA]</scope>
    <source>
        <strain evidence="15 16">FACHB-351</strain>
    </source>
</reference>
<keyword evidence="10 15" id="KW-0482">Metalloprotease</keyword>
<dbReference type="InterPro" id="IPR011990">
    <property type="entry name" value="TPR-like_helical_dom_sf"/>
</dbReference>
<dbReference type="InterPro" id="IPR050083">
    <property type="entry name" value="HtpX_protease"/>
</dbReference>
<dbReference type="EMBL" id="JAIHOM010000011">
    <property type="protein sequence ID" value="MCW6035324.1"/>
    <property type="molecule type" value="Genomic_DNA"/>
</dbReference>
<keyword evidence="6" id="KW-0479">Metal-binding</keyword>
<evidence type="ECO:0000313" key="15">
    <source>
        <dbReference type="EMBL" id="MCW6035324.1"/>
    </source>
</evidence>
<feature type="compositionally biased region" description="Pro residues" evidence="12">
    <location>
        <begin position="110"/>
        <end position="120"/>
    </location>
</feature>
<dbReference type="GO" id="GO:0008237">
    <property type="term" value="F:metallopeptidase activity"/>
    <property type="evidence" value="ECO:0007669"/>
    <property type="project" value="UniProtKB-KW"/>
</dbReference>
<evidence type="ECO:0000256" key="9">
    <source>
        <dbReference type="ARBA" id="ARBA00022989"/>
    </source>
</evidence>
<evidence type="ECO:0000256" key="13">
    <source>
        <dbReference type="SAM" id="Phobius"/>
    </source>
</evidence>
<proteinExistence type="predicted"/>
<dbReference type="EC" id="3.4.24.-" evidence="15"/>
<comment type="subcellular location">
    <subcellularLocation>
        <location evidence="2">Cell membrane</location>
        <topology evidence="2">Multi-pass membrane protein</topology>
    </subcellularLocation>
</comment>
<keyword evidence="4" id="KW-0645">Protease</keyword>
<evidence type="ECO:0000256" key="8">
    <source>
        <dbReference type="ARBA" id="ARBA00022833"/>
    </source>
</evidence>
<keyword evidence="7 15" id="KW-0378">Hydrolase</keyword>
<gene>
    <name evidence="15" type="ORF">K4A83_03415</name>
</gene>
<feature type="transmembrane region" description="Helical" evidence="13">
    <location>
        <begin position="210"/>
        <end position="228"/>
    </location>
</feature>
<feature type="transmembrane region" description="Helical" evidence="13">
    <location>
        <begin position="729"/>
        <end position="749"/>
    </location>
</feature>
<keyword evidence="8" id="KW-0862">Zinc</keyword>
<evidence type="ECO:0000256" key="11">
    <source>
        <dbReference type="ARBA" id="ARBA00023136"/>
    </source>
</evidence>
<evidence type="ECO:0000256" key="6">
    <source>
        <dbReference type="ARBA" id="ARBA00022723"/>
    </source>
</evidence>